<keyword evidence="5 7" id="KW-1133">Transmembrane helix</keyword>
<dbReference type="EMBL" id="CAFABD010000004">
    <property type="protein sequence ID" value="CAB4816046.1"/>
    <property type="molecule type" value="Genomic_DNA"/>
</dbReference>
<evidence type="ECO:0000256" key="4">
    <source>
        <dbReference type="ARBA" id="ARBA00022692"/>
    </source>
</evidence>
<evidence type="ECO:0000256" key="2">
    <source>
        <dbReference type="ARBA" id="ARBA00022448"/>
    </source>
</evidence>
<evidence type="ECO:0000259" key="8">
    <source>
        <dbReference type="PROSITE" id="PS50928"/>
    </source>
</evidence>
<evidence type="ECO:0000256" key="3">
    <source>
        <dbReference type="ARBA" id="ARBA00022475"/>
    </source>
</evidence>
<evidence type="ECO:0000313" key="10">
    <source>
        <dbReference type="EMBL" id="CAB4816046.1"/>
    </source>
</evidence>
<organism evidence="11">
    <name type="scientific">freshwater metagenome</name>
    <dbReference type="NCBI Taxonomy" id="449393"/>
    <lineage>
        <taxon>unclassified sequences</taxon>
        <taxon>metagenomes</taxon>
        <taxon>ecological metagenomes</taxon>
    </lineage>
</organism>
<feature type="transmembrane region" description="Helical" evidence="7">
    <location>
        <begin position="78"/>
        <end position="100"/>
    </location>
</feature>
<accession>A0A6J7NXJ0</accession>
<keyword evidence="6 7" id="KW-0472">Membrane</keyword>
<dbReference type="InterPro" id="IPR035906">
    <property type="entry name" value="MetI-like_sf"/>
</dbReference>
<protein>
    <submittedName>
        <fullName evidence="11">Unannotated protein</fullName>
    </submittedName>
</protein>
<dbReference type="GO" id="GO:0005886">
    <property type="term" value="C:plasma membrane"/>
    <property type="evidence" value="ECO:0007669"/>
    <property type="project" value="UniProtKB-SubCell"/>
</dbReference>
<comment type="subcellular location">
    <subcellularLocation>
        <location evidence="1">Cell membrane</location>
        <topology evidence="1">Multi-pass membrane protein</topology>
    </subcellularLocation>
</comment>
<dbReference type="AlphaFoldDB" id="A0A6J7NXJ0"/>
<evidence type="ECO:0000256" key="6">
    <source>
        <dbReference type="ARBA" id="ARBA00023136"/>
    </source>
</evidence>
<dbReference type="InterPro" id="IPR000515">
    <property type="entry name" value="MetI-like"/>
</dbReference>
<feature type="transmembrane region" description="Helical" evidence="7">
    <location>
        <begin position="112"/>
        <end position="133"/>
    </location>
</feature>
<evidence type="ECO:0000256" key="5">
    <source>
        <dbReference type="ARBA" id="ARBA00022989"/>
    </source>
</evidence>
<dbReference type="Pfam" id="PF00528">
    <property type="entry name" value="BPD_transp_1"/>
    <property type="match status" value="1"/>
</dbReference>
<dbReference type="EMBL" id="CAFBOX010000090">
    <property type="protein sequence ID" value="CAB4998210.1"/>
    <property type="molecule type" value="Genomic_DNA"/>
</dbReference>
<gene>
    <name evidence="9" type="ORF">UFOPK1438_00835</name>
    <name evidence="10" type="ORF">UFOPK3166_00057</name>
    <name evidence="11" type="ORF">UFOPK4035_00619</name>
    <name evidence="12" type="ORF">UFOPK4087_00603</name>
    <name evidence="13" type="ORF">UFOPK4424_00479</name>
</gene>
<keyword evidence="2" id="KW-0813">Transport</keyword>
<dbReference type="PROSITE" id="PS50928">
    <property type="entry name" value="ABC_TM1"/>
    <property type="match status" value="1"/>
</dbReference>
<evidence type="ECO:0000313" key="9">
    <source>
        <dbReference type="EMBL" id="CAB4547244.1"/>
    </source>
</evidence>
<feature type="domain" description="ABC transmembrane type-1" evidence="8">
    <location>
        <begin position="74"/>
        <end position="259"/>
    </location>
</feature>
<dbReference type="EMBL" id="CAEZSM010000113">
    <property type="protein sequence ID" value="CAB4547244.1"/>
    <property type="molecule type" value="Genomic_DNA"/>
</dbReference>
<name>A0A6J7NXJ0_9ZZZZ</name>
<feature type="transmembrane region" description="Helical" evidence="7">
    <location>
        <begin position="236"/>
        <end position="259"/>
    </location>
</feature>
<reference evidence="11" key="1">
    <citation type="submission" date="2020-05" db="EMBL/GenBank/DDBJ databases">
        <authorList>
            <person name="Chiriac C."/>
            <person name="Salcher M."/>
            <person name="Ghai R."/>
            <person name="Kavagutti S V."/>
        </authorList>
    </citation>
    <scope>NUCLEOTIDE SEQUENCE</scope>
</reference>
<dbReference type="EMBL" id="CAFBPH010000114">
    <property type="protein sequence ID" value="CAB5014186.1"/>
    <property type="molecule type" value="Genomic_DNA"/>
</dbReference>
<dbReference type="PANTHER" id="PTHR43744">
    <property type="entry name" value="ABC TRANSPORTER PERMEASE PROTEIN MG189-RELATED-RELATED"/>
    <property type="match status" value="1"/>
</dbReference>
<evidence type="ECO:0000313" key="12">
    <source>
        <dbReference type="EMBL" id="CAB5014186.1"/>
    </source>
</evidence>
<evidence type="ECO:0000313" key="11">
    <source>
        <dbReference type="EMBL" id="CAB4998210.1"/>
    </source>
</evidence>
<dbReference type="SUPFAM" id="SSF161098">
    <property type="entry name" value="MetI-like"/>
    <property type="match status" value="1"/>
</dbReference>
<feature type="transmembrane region" description="Helical" evidence="7">
    <location>
        <begin position="185"/>
        <end position="207"/>
    </location>
</feature>
<feature type="transmembrane region" description="Helical" evidence="7">
    <location>
        <begin position="145"/>
        <end position="164"/>
    </location>
</feature>
<keyword evidence="3" id="KW-1003">Cell membrane</keyword>
<evidence type="ECO:0000313" key="13">
    <source>
        <dbReference type="EMBL" id="CAB5118314.1"/>
    </source>
</evidence>
<evidence type="ECO:0000256" key="7">
    <source>
        <dbReference type="SAM" id="Phobius"/>
    </source>
</evidence>
<dbReference type="CDD" id="cd06261">
    <property type="entry name" value="TM_PBP2"/>
    <property type="match status" value="1"/>
</dbReference>
<dbReference type="GO" id="GO:0055085">
    <property type="term" value="P:transmembrane transport"/>
    <property type="evidence" value="ECO:0007669"/>
    <property type="project" value="InterPro"/>
</dbReference>
<dbReference type="PANTHER" id="PTHR43744:SF12">
    <property type="entry name" value="ABC TRANSPORTER PERMEASE PROTEIN MG189-RELATED"/>
    <property type="match status" value="1"/>
</dbReference>
<evidence type="ECO:0000256" key="1">
    <source>
        <dbReference type="ARBA" id="ARBA00004651"/>
    </source>
</evidence>
<proteinExistence type="predicted"/>
<keyword evidence="4 7" id="KW-0812">Transmembrane</keyword>
<dbReference type="EMBL" id="CAFBRW010000076">
    <property type="protein sequence ID" value="CAB5118314.1"/>
    <property type="molecule type" value="Genomic_DNA"/>
</dbReference>
<feature type="transmembrane region" description="Helical" evidence="7">
    <location>
        <begin position="12"/>
        <end position="32"/>
    </location>
</feature>
<dbReference type="Gene3D" id="1.10.3720.10">
    <property type="entry name" value="MetI-like"/>
    <property type="match status" value="1"/>
</dbReference>
<sequence length="273" mass="30416">MQKVLQPKSKLVNIFLAVSIIYFAIPIMFLFVSSTKPPQDFGNTFSLWFGHSFSFFQNLQWLVDSNGGIYVVWLKNTIFYSLTGAIGALLCSAMAGFAIAAYEFKGVRQLQAFILFLVMVPANTLVLPLFIYFANFNLINTPWAVILPSLVNPLGTFIIAYYAKENLPKELIQAARLDRASEIRIFIQLSIPILRPALATVFLLNLVTNWNNFYLPLLMFNDAKLFPLSVGLGTSYGGPGLIMGAFVAMAPILVAFLFLQRFWLKNITAGSGV</sequence>